<evidence type="ECO:0000256" key="1">
    <source>
        <dbReference type="SAM" id="Phobius"/>
    </source>
</evidence>
<keyword evidence="3" id="KW-1185">Reference proteome</keyword>
<gene>
    <name evidence="2" type="ORF">KQ486_03070</name>
</gene>
<evidence type="ECO:0008006" key="4">
    <source>
        <dbReference type="Google" id="ProtNLM"/>
    </source>
</evidence>
<protein>
    <recommendedName>
        <fullName evidence="4">DUF4064 domain-containing protein</fullName>
    </recommendedName>
</protein>
<dbReference type="Proteomes" id="UP000812672">
    <property type="component" value="Unassembled WGS sequence"/>
</dbReference>
<feature type="transmembrane region" description="Helical" evidence="1">
    <location>
        <begin position="69"/>
        <end position="93"/>
    </location>
</feature>
<organism evidence="2 3">
    <name type="scientific">Allobacillus halotolerans</name>
    <dbReference type="NCBI Taxonomy" id="570278"/>
    <lineage>
        <taxon>Bacteria</taxon>
        <taxon>Bacillati</taxon>
        <taxon>Bacillota</taxon>
        <taxon>Bacilli</taxon>
        <taxon>Bacillales</taxon>
        <taxon>Bacillaceae</taxon>
        <taxon>Allobacillus</taxon>
    </lineage>
</organism>
<comment type="caution">
    <text evidence="2">The sequence shown here is derived from an EMBL/GenBank/DDBJ whole genome shotgun (WGS) entry which is preliminary data.</text>
</comment>
<reference evidence="2 3" key="1">
    <citation type="journal article" date="2011" name="Int. J. Syst. Evol. Microbiol.">
        <title>Allobacillus halotolerans gen. nov., sp. nov. isolated from shrimp paste.</title>
        <authorList>
            <person name="Sheu S.Y."/>
            <person name="Arun A.B."/>
            <person name="Jiang S.R."/>
            <person name="Young C.C."/>
            <person name="Chen W.M."/>
        </authorList>
    </citation>
    <scope>NUCLEOTIDE SEQUENCE [LARGE SCALE GENOMIC DNA]</scope>
    <source>
        <strain evidence="2 3">LMG 24826</strain>
    </source>
</reference>
<dbReference type="EMBL" id="JAHLZF010000003">
    <property type="protein sequence ID" value="MBU6079991.1"/>
    <property type="molecule type" value="Genomic_DNA"/>
</dbReference>
<evidence type="ECO:0000313" key="2">
    <source>
        <dbReference type="EMBL" id="MBU6079991.1"/>
    </source>
</evidence>
<keyword evidence="1" id="KW-1133">Transmembrane helix</keyword>
<feature type="transmembrane region" description="Helical" evidence="1">
    <location>
        <begin position="33"/>
        <end position="57"/>
    </location>
</feature>
<name>A0ABS6GM74_9BACI</name>
<evidence type="ECO:0000313" key="3">
    <source>
        <dbReference type="Proteomes" id="UP000812672"/>
    </source>
</evidence>
<proteinExistence type="predicted"/>
<keyword evidence="1" id="KW-0812">Transmembrane</keyword>
<sequence>MNYGKWSAILGVICALTIFSSYAVAPKQPEGMMVVLIQILFFTSIVSGILGLIFSFISFKKKEKGFLKMIAPIIVILVILTFVISFILTVFSFL</sequence>
<accession>A0ABS6GM74</accession>
<dbReference type="RefSeq" id="WP_144162834.1">
    <property type="nucleotide sequence ID" value="NZ_CAUPKR010000002.1"/>
</dbReference>
<keyword evidence="1" id="KW-0472">Membrane</keyword>